<feature type="region of interest" description="Disordered" evidence="1">
    <location>
        <begin position="67"/>
        <end position="91"/>
    </location>
</feature>
<evidence type="ECO:0000313" key="2">
    <source>
        <dbReference type="EMBL" id="EKX61269.1"/>
    </source>
</evidence>
<feature type="compositionally biased region" description="Basic residues" evidence="1">
    <location>
        <begin position="76"/>
        <end position="91"/>
    </location>
</feature>
<dbReference type="AlphaFoldDB" id="L1KL57"/>
<organism evidence="2 3">
    <name type="scientific">Streptomyces ipomoeae 91-03</name>
    <dbReference type="NCBI Taxonomy" id="698759"/>
    <lineage>
        <taxon>Bacteria</taxon>
        <taxon>Bacillati</taxon>
        <taxon>Actinomycetota</taxon>
        <taxon>Actinomycetes</taxon>
        <taxon>Kitasatosporales</taxon>
        <taxon>Streptomycetaceae</taxon>
        <taxon>Streptomyces</taxon>
    </lineage>
</organism>
<evidence type="ECO:0000313" key="3">
    <source>
        <dbReference type="Proteomes" id="UP000010411"/>
    </source>
</evidence>
<dbReference type="Gene3D" id="3.20.20.80">
    <property type="entry name" value="Glycosidases"/>
    <property type="match status" value="1"/>
</dbReference>
<gene>
    <name evidence="2" type="ORF">STRIP9103_00967</name>
</gene>
<proteinExistence type="predicted"/>
<name>L1KL57_9ACTN</name>
<dbReference type="Proteomes" id="UP000010411">
    <property type="component" value="Unassembled WGS sequence"/>
</dbReference>
<comment type="caution">
    <text evidence="2">The sequence shown here is derived from an EMBL/GenBank/DDBJ whole genome shotgun (WGS) entry which is preliminary data.</text>
</comment>
<evidence type="ECO:0000256" key="1">
    <source>
        <dbReference type="SAM" id="MobiDB-lite"/>
    </source>
</evidence>
<sequence length="462" mass="50239">MTVCVLESVSWRFHVRFRLRCPAVCPARAAPSRSDRGRGSACGGCRGLARERGGRTARPRGRSIWQARRPAPARVRAAHRDRHRPRRRRVGGRPPLLQAAAASAAVAGPRGRRRLLRARPRPAQRFRARWRTAGRRFADGDARRGRGRRRAHLSARPATAGRLSLLAAAPPQADAHERCPGIRSCRFRDTATTASDECSIADVAPMVIPRPPAACCLSPALGMPCAWASARACAPVRRHLDTPCPVPCPCLRPRSRRPPRRLPLGSLAGAGLGHSSLLPWVPVRGAAHWHRSAAVIRGYDPHDHLLSVHNCVEIYDNSADWVTHSSIQPSPENTDTWRDRWGKPVTIDEMGYEGGVEWGATSLPRRWSADAGRAWCAADMCGYVTHGECCLADDDVLWRAKGGTLKGESTLDCDRTPGRLRGSVHRAPARPPPSGGSPAGLGGVKRFFLSAAAARLAGPRAR</sequence>
<accession>L1KL57</accession>
<protein>
    <submittedName>
        <fullName evidence="2">Uncharacterized protein</fullName>
    </submittedName>
</protein>
<keyword evidence="3" id="KW-1185">Reference proteome</keyword>
<feature type="region of interest" description="Disordered" evidence="1">
    <location>
        <begin position="414"/>
        <end position="441"/>
    </location>
</feature>
<dbReference type="EMBL" id="AEJC01000611">
    <property type="protein sequence ID" value="EKX61269.1"/>
    <property type="molecule type" value="Genomic_DNA"/>
</dbReference>
<reference evidence="2 3" key="1">
    <citation type="submission" date="2012-11" db="EMBL/GenBank/DDBJ databases">
        <authorList>
            <person name="Huguet-Tapia J.C."/>
            <person name="Durkin A.S."/>
            <person name="Pettis G.S."/>
            <person name="Badger J.H."/>
        </authorList>
    </citation>
    <scope>NUCLEOTIDE SEQUENCE [LARGE SCALE GENOMIC DNA]</scope>
    <source>
        <strain evidence="2 3">91-03</strain>
    </source>
</reference>